<evidence type="ECO:0000313" key="2">
    <source>
        <dbReference type="EMBL" id="TXK13490.1"/>
    </source>
</evidence>
<keyword evidence="3" id="KW-1185">Reference proteome</keyword>
<evidence type="ECO:0000256" key="1">
    <source>
        <dbReference type="SAM" id="Phobius"/>
    </source>
</evidence>
<name>A0A5C8I5M5_9MICO</name>
<reference evidence="2 3" key="1">
    <citation type="submission" date="2019-08" db="EMBL/GenBank/DDBJ databases">
        <authorList>
            <person name="Dong K."/>
        </authorList>
    </citation>
    <scope>NUCLEOTIDE SEQUENCE [LARGE SCALE GENOMIC DNA]</scope>
    <source>
        <strain evidence="2 3">JCM14558</strain>
    </source>
</reference>
<evidence type="ECO:0000313" key="3">
    <source>
        <dbReference type="Proteomes" id="UP000321034"/>
    </source>
</evidence>
<dbReference type="OrthoDB" id="4793644at2"/>
<comment type="caution">
    <text evidence="2">The sequence shown here is derived from an EMBL/GenBank/DDBJ whole genome shotgun (WGS) entry which is preliminary data.</text>
</comment>
<dbReference type="Pfam" id="PF14155">
    <property type="entry name" value="DUF4307"/>
    <property type="match status" value="1"/>
</dbReference>
<protein>
    <submittedName>
        <fullName evidence="2">DUF4307 domain-containing protein</fullName>
    </submittedName>
</protein>
<dbReference type="Proteomes" id="UP000321034">
    <property type="component" value="Unassembled WGS sequence"/>
</dbReference>
<dbReference type="RefSeq" id="WP_147894142.1">
    <property type="nucleotide sequence ID" value="NZ_BAAANR010000001.1"/>
</dbReference>
<accession>A0A5C8I5M5</accession>
<keyword evidence="1" id="KW-1133">Transmembrane helix</keyword>
<keyword evidence="1" id="KW-0472">Membrane</keyword>
<sequence length="130" mass="14213">MTQQMLDERYGRRRSTGRRVIGWTIIGAVAVGLIGWVGWGTVARSIDEIDDDLTAFEVVDAHTVSVTFQITSPPGRGVTCVLEAQDEEHGIVGWRVVEYPAVDTHARAFSEEIPTVALATNGLVNSCWVT</sequence>
<proteinExistence type="predicted"/>
<dbReference type="InterPro" id="IPR025443">
    <property type="entry name" value="DUF4307"/>
</dbReference>
<gene>
    <name evidence="2" type="ORF">FVP77_08890</name>
</gene>
<organism evidence="2 3">
    <name type="scientific">Microbacterium hatanonis</name>
    <dbReference type="NCBI Taxonomy" id="404366"/>
    <lineage>
        <taxon>Bacteria</taxon>
        <taxon>Bacillati</taxon>
        <taxon>Actinomycetota</taxon>
        <taxon>Actinomycetes</taxon>
        <taxon>Micrococcales</taxon>
        <taxon>Microbacteriaceae</taxon>
        <taxon>Microbacterium</taxon>
    </lineage>
</organism>
<keyword evidence="1" id="KW-0812">Transmembrane</keyword>
<dbReference type="AlphaFoldDB" id="A0A5C8I5M5"/>
<dbReference type="EMBL" id="VRSV01000001">
    <property type="protein sequence ID" value="TXK13490.1"/>
    <property type="molecule type" value="Genomic_DNA"/>
</dbReference>
<feature type="transmembrane region" description="Helical" evidence="1">
    <location>
        <begin position="20"/>
        <end position="39"/>
    </location>
</feature>